<name>A0ABM1MYT0_NICVS</name>
<proteinExistence type="predicted"/>
<dbReference type="RefSeq" id="XP_017779730.1">
    <property type="nucleotide sequence ID" value="XM_017924241.1"/>
</dbReference>
<dbReference type="PRINTS" id="PR00178">
    <property type="entry name" value="FATTYACIDBP"/>
</dbReference>
<reference evidence="2" key="1">
    <citation type="submission" date="2025-08" db="UniProtKB">
        <authorList>
            <consortium name="RefSeq"/>
        </authorList>
    </citation>
    <scope>IDENTIFICATION</scope>
    <source>
        <tissue evidence="2">Whole Larva</tissue>
    </source>
</reference>
<dbReference type="SUPFAM" id="SSF50814">
    <property type="entry name" value="Lipocalins"/>
    <property type="match status" value="1"/>
</dbReference>
<dbReference type="Gene3D" id="2.40.128.20">
    <property type="match status" value="1"/>
</dbReference>
<dbReference type="InterPro" id="IPR012674">
    <property type="entry name" value="Calycin"/>
</dbReference>
<gene>
    <name evidence="2" type="primary">LOC108565017</name>
</gene>
<evidence type="ECO:0000313" key="1">
    <source>
        <dbReference type="Proteomes" id="UP000695000"/>
    </source>
</evidence>
<organism evidence="1 2">
    <name type="scientific">Nicrophorus vespilloides</name>
    <name type="common">Boreal carrion beetle</name>
    <dbReference type="NCBI Taxonomy" id="110193"/>
    <lineage>
        <taxon>Eukaryota</taxon>
        <taxon>Metazoa</taxon>
        <taxon>Ecdysozoa</taxon>
        <taxon>Arthropoda</taxon>
        <taxon>Hexapoda</taxon>
        <taxon>Insecta</taxon>
        <taxon>Pterygota</taxon>
        <taxon>Neoptera</taxon>
        <taxon>Endopterygota</taxon>
        <taxon>Coleoptera</taxon>
        <taxon>Polyphaga</taxon>
        <taxon>Staphyliniformia</taxon>
        <taxon>Silphidae</taxon>
        <taxon>Nicrophorinae</taxon>
        <taxon>Nicrophorus</taxon>
    </lineage>
</organism>
<protein>
    <submittedName>
        <fullName evidence="2">Fatty acid-binding protein-like</fullName>
    </submittedName>
</protein>
<dbReference type="GeneID" id="108565017"/>
<accession>A0ABM1MYT0</accession>
<dbReference type="Proteomes" id="UP000695000">
    <property type="component" value="Unplaced"/>
</dbReference>
<sequence length="134" mass="14587">MVQIAGVYQHQKNENLKEFVMAIGENAEFATKADAATSSMEFVVSGDNYTVKNVYPDKTVTFSFTLGAEFDDPMPTGISFKSVATLNGNTIAVKTFLNGAQIGYRNYDFSDSGCVITMGATATTHVAKRIYSRQ</sequence>
<keyword evidence="1" id="KW-1185">Reference proteome</keyword>
<evidence type="ECO:0000313" key="2">
    <source>
        <dbReference type="RefSeq" id="XP_017779730.1"/>
    </source>
</evidence>
<dbReference type="InterPro" id="IPR000463">
    <property type="entry name" value="Fatty_acid-bd"/>
</dbReference>